<accession>A0A699Z2I3</accession>
<proteinExistence type="predicted"/>
<dbReference type="Proteomes" id="UP000485058">
    <property type="component" value="Unassembled WGS sequence"/>
</dbReference>
<evidence type="ECO:0000313" key="3">
    <source>
        <dbReference type="Proteomes" id="UP000485058"/>
    </source>
</evidence>
<name>A0A699Z2I3_HAELA</name>
<dbReference type="AlphaFoldDB" id="A0A699Z2I3"/>
<evidence type="ECO:0000313" key="2">
    <source>
        <dbReference type="EMBL" id="GFH13209.1"/>
    </source>
</evidence>
<feature type="non-terminal residue" evidence="2">
    <location>
        <position position="1"/>
    </location>
</feature>
<evidence type="ECO:0000256" key="1">
    <source>
        <dbReference type="SAM" id="MobiDB-lite"/>
    </source>
</evidence>
<feature type="region of interest" description="Disordered" evidence="1">
    <location>
        <begin position="53"/>
        <end position="90"/>
    </location>
</feature>
<dbReference type="EMBL" id="BLLF01000587">
    <property type="protein sequence ID" value="GFH13209.1"/>
    <property type="molecule type" value="Genomic_DNA"/>
</dbReference>
<reference evidence="2 3" key="1">
    <citation type="submission" date="2020-02" db="EMBL/GenBank/DDBJ databases">
        <title>Draft genome sequence of Haematococcus lacustris strain NIES-144.</title>
        <authorList>
            <person name="Morimoto D."/>
            <person name="Nakagawa S."/>
            <person name="Yoshida T."/>
            <person name="Sawayama S."/>
        </authorList>
    </citation>
    <scope>NUCLEOTIDE SEQUENCE [LARGE SCALE GENOMIC DNA]</scope>
    <source>
        <strain evidence="2 3">NIES-144</strain>
    </source>
</reference>
<gene>
    <name evidence="2" type="ORF">HaLaN_09045</name>
</gene>
<comment type="caution">
    <text evidence="2">The sequence shown here is derived from an EMBL/GenBank/DDBJ whole genome shotgun (WGS) entry which is preliminary data.</text>
</comment>
<keyword evidence="3" id="KW-1185">Reference proteome</keyword>
<organism evidence="2 3">
    <name type="scientific">Haematococcus lacustris</name>
    <name type="common">Green alga</name>
    <name type="synonym">Haematococcus pluvialis</name>
    <dbReference type="NCBI Taxonomy" id="44745"/>
    <lineage>
        <taxon>Eukaryota</taxon>
        <taxon>Viridiplantae</taxon>
        <taxon>Chlorophyta</taxon>
        <taxon>core chlorophytes</taxon>
        <taxon>Chlorophyceae</taxon>
        <taxon>CS clade</taxon>
        <taxon>Chlamydomonadales</taxon>
        <taxon>Haematococcaceae</taxon>
        <taxon>Haematococcus</taxon>
    </lineage>
</organism>
<sequence length="105" mass="11234">LATQRYNLLGQQLEQAESRHAQALAAARQAAESAATSLHKEVQVLEARLAQAAQNGRSGQEGAEQPGAWPAQSHAEGMSRGGTEPPAMAAPGYRWVPMLYRIVKT</sequence>
<protein>
    <submittedName>
        <fullName evidence="2">Uncharacterized protein</fullName>
    </submittedName>
</protein>